<gene>
    <name evidence="2" type="ORF">B7R21_05310</name>
</gene>
<dbReference type="RefSeq" id="WP_116282190.1">
    <property type="nucleotide sequence ID" value="NZ_NBXA01000007.1"/>
</dbReference>
<evidence type="ECO:0000313" key="2">
    <source>
        <dbReference type="EMBL" id="RFA15432.1"/>
    </source>
</evidence>
<dbReference type="Pfam" id="PF03995">
    <property type="entry name" value="Inhibitor_I36"/>
    <property type="match status" value="1"/>
</dbReference>
<accession>A0A3E0VZG4</accession>
<dbReference type="Proteomes" id="UP000256709">
    <property type="component" value="Unassembled WGS sequence"/>
</dbReference>
<feature type="signal peptide" evidence="1">
    <location>
        <begin position="1"/>
        <end position="36"/>
    </location>
</feature>
<evidence type="ECO:0000256" key="1">
    <source>
        <dbReference type="SAM" id="SignalP"/>
    </source>
</evidence>
<evidence type="ECO:0008006" key="4">
    <source>
        <dbReference type="Google" id="ProtNLM"/>
    </source>
</evidence>
<name>A0A3E0VZG4_9MICO</name>
<protein>
    <recommendedName>
        <fullName evidence="4">Peptidase inhibitor</fullName>
    </recommendedName>
</protein>
<keyword evidence="1" id="KW-0732">Signal</keyword>
<dbReference type="EMBL" id="NBXA01000007">
    <property type="protein sequence ID" value="RFA15432.1"/>
    <property type="molecule type" value="Genomic_DNA"/>
</dbReference>
<evidence type="ECO:0000313" key="3">
    <source>
        <dbReference type="Proteomes" id="UP000256709"/>
    </source>
</evidence>
<sequence length="128" mass="13873">MSNHQIGCSTKKRTAILAVSTLIGAAVLGAAAPASAANLCGSGYMCAWQGYNYDTGWTGLITSSPWDERLVAFNDTASSVFCNGNYMNIRAYEHADFGGRWVGVIRANGIPDLRSRSFDNILSSWRWV</sequence>
<feature type="chain" id="PRO_5017627846" description="Peptidase inhibitor" evidence="1">
    <location>
        <begin position="37"/>
        <end position="128"/>
    </location>
</feature>
<comment type="caution">
    <text evidence="2">The sequence shown here is derived from an EMBL/GenBank/DDBJ whole genome shotgun (WGS) entry which is preliminary data.</text>
</comment>
<reference evidence="2 3" key="1">
    <citation type="submission" date="2017-04" db="EMBL/GenBank/DDBJ databases">
        <title>Comparative genome analysis of Subtercola boreus.</title>
        <authorList>
            <person name="Cho Y.-J."/>
            <person name="Cho A."/>
            <person name="Kim O.-S."/>
            <person name="Lee J.-I."/>
        </authorList>
    </citation>
    <scope>NUCLEOTIDE SEQUENCE [LARGE SCALE GENOMIC DNA]</scope>
    <source>
        <strain evidence="2 3">P27444</strain>
    </source>
</reference>
<dbReference type="Gene3D" id="2.60.20.10">
    <property type="entry name" value="Crystallins"/>
    <property type="match status" value="1"/>
</dbReference>
<dbReference type="AlphaFoldDB" id="A0A3E0VZG4"/>
<proteinExistence type="predicted"/>
<organism evidence="2 3">
    <name type="scientific">Subtercola boreus</name>
    <dbReference type="NCBI Taxonomy" id="120213"/>
    <lineage>
        <taxon>Bacteria</taxon>
        <taxon>Bacillati</taxon>
        <taxon>Actinomycetota</taxon>
        <taxon>Actinomycetes</taxon>
        <taxon>Micrococcales</taxon>
        <taxon>Microbacteriaceae</taxon>
        <taxon>Subtercola</taxon>
    </lineage>
</organism>